<organism evidence="1 2">
    <name type="scientific">Mixia osmundae (strain CBS 9802 / IAM 14324 / JCM 22182 / KY 12970)</name>
    <dbReference type="NCBI Taxonomy" id="764103"/>
    <lineage>
        <taxon>Eukaryota</taxon>
        <taxon>Fungi</taxon>
        <taxon>Dikarya</taxon>
        <taxon>Basidiomycota</taxon>
        <taxon>Pucciniomycotina</taxon>
        <taxon>Mixiomycetes</taxon>
        <taxon>Mixiales</taxon>
        <taxon>Mixiaceae</taxon>
        <taxon>Mixia</taxon>
    </lineage>
</organism>
<evidence type="ECO:0000313" key="1">
    <source>
        <dbReference type="EMBL" id="GAA96690.1"/>
    </source>
</evidence>
<keyword evidence="2" id="KW-1185">Reference proteome</keyword>
<reference evidence="1 2" key="2">
    <citation type="journal article" date="2012" name="Open Biol.">
        <title>Characteristics of nucleosomes and linker DNA regions on the genome of the basidiomycete Mixia osmundae revealed by mono- and dinucleosome mapping.</title>
        <authorList>
            <person name="Nishida H."/>
            <person name="Kondo S."/>
            <person name="Matsumoto T."/>
            <person name="Suzuki Y."/>
            <person name="Yoshikawa H."/>
            <person name="Taylor T.D."/>
            <person name="Sugiyama J."/>
        </authorList>
    </citation>
    <scope>NUCLEOTIDE SEQUENCE [LARGE SCALE GENOMIC DNA]</scope>
    <source>
        <strain evidence="2">CBS 9802 / IAM 14324 / JCM 22182 / KY 12970</strain>
    </source>
</reference>
<gene>
    <name evidence="1" type="primary">Mo03362</name>
    <name evidence="1" type="ORF">E5Q_03362</name>
</gene>
<dbReference type="InParanoid" id="G7E1I0"/>
<evidence type="ECO:0000313" key="2">
    <source>
        <dbReference type="Proteomes" id="UP000009131"/>
    </source>
</evidence>
<accession>G7E1I0</accession>
<reference evidence="1 2" key="1">
    <citation type="journal article" date="2011" name="J. Gen. Appl. Microbiol.">
        <title>Draft genome sequencing of the enigmatic basidiomycete Mixia osmundae.</title>
        <authorList>
            <person name="Nishida H."/>
            <person name="Nagatsuka Y."/>
            <person name="Sugiyama J."/>
        </authorList>
    </citation>
    <scope>NUCLEOTIDE SEQUENCE [LARGE SCALE GENOMIC DNA]</scope>
    <source>
        <strain evidence="2">CBS 9802 / IAM 14324 / JCM 22182 / KY 12970</strain>
    </source>
</reference>
<dbReference type="eggNOG" id="ENOG502SBU2">
    <property type="taxonomic scope" value="Eukaryota"/>
</dbReference>
<dbReference type="EMBL" id="BABT02000106">
    <property type="protein sequence ID" value="GAA96690.1"/>
    <property type="molecule type" value="Genomic_DNA"/>
</dbReference>
<name>G7E1I0_MIXOS</name>
<sequence length="184" mass="20339">MSRKDAMLALELRLSALESLIGTGRVERPLADLQSQLAELAGTHDDIANYLTVSTDDSNAALLEASFAAQQQLPASLSLAGKASVVTEAEQDLRETERSLREIETHASRDVHGQGQLARHTPLKASLERLGLTDLPDCTRNCEGQEARLSDLLHRFDRYTEIVSQVFVHWSDLLDTLEKQHAKP</sequence>
<comment type="caution">
    <text evidence="1">The sequence shown here is derived from an EMBL/GenBank/DDBJ whole genome shotgun (WGS) entry which is preliminary data.</text>
</comment>
<proteinExistence type="predicted"/>
<dbReference type="OrthoDB" id="3365926at2759"/>
<dbReference type="STRING" id="764103.G7E1I0"/>
<protein>
    <submittedName>
        <fullName evidence="1">Uncharacterized protein</fullName>
    </submittedName>
</protein>
<dbReference type="AlphaFoldDB" id="G7E1I0"/>
<dbReference type="RefSeq" id="XP_014565215.1">
    <property type="nucleotide sequence ID" value="XM_014709729.1"/>
</dbReference>
<dbReference type="Proteomes" id="UP000009131">
    <property type="component" value="Unassembled WGS sequence"/>
</dbReference>
<dbReference type="HOGENOM" id="CLU_1482344_0_0_1"/>